<dbReference type="PANTHER" id="PTHR23215">
    <property type="entry name" value="ZINC FINGER PROTEIN 207"/>
    <property type="match status" value="1"/>
</dbReference>
<organism evidence="10 11">
    <name type="scientific">Saitozyma podzolica</name>
    <dbReference type="NCBI Taxonomy" id="1890683"/>
    <lineage>
        <taxon>Eukaryota</taxon>
        <taxon>Fungi</taxon>
        <taxon>Dikarya</taxon>
        <taxon>Basidiomycota</taxon>
        <taxon>Agaricomycotina</taxon>
        <taxon>Tremellomycetes</taxon>
        <taxon>Tremellales</taxon>
        <taxon>Trimorphomycetaceae</taxon>
        <taxon>Saitozyma</taxon>
    </lineage>
</organism>
<dbReference type="SUPFAM" id="SSF56112">
    <property type="entry name" value="Protein kinase-like (PK-like)"/>
    <property type="match status" value="1"/>
</dbReference>
<dbReference type="GO" id="GO:0008270">
    <property type="term" value="F:zinc ion binding"/>
    <property type="evidence" value="ECO:0007669"/>
    <property type="project" value="UniProtKB-KW"/>
</dbReference>
<dbReference type="OrthoDB" id="1306014at2759"/>
<dbReference type="PANTHER" id="PTHR23215:SF0">
    <property type="entry name" value="BUB3-INTERACTING AND GLEBS MOTIF-CONTAINING PROTEIN ZNF207"/>
    <property type="match status" value="1"/>
</dbReference>
<dbReference type="Pfam" id="PF00069">
    <property type="entry name" value="Pkinase"/>
    <property type="match status" value="1"/>
</dbReference>
<dbReference type="GO" id="GO:0004672">
    <property type="term" value="F:protein kinase activity"/>
    <property type="evidence" value="ECO:0007669"/>
    <property type="project" value="InterPro"/>
</dbReference>
<dbReference type="PROSITE" id="PS50011">
    <property type="entry name" value="PROTEIN_KINASE_DOM"/>
    <property type="match status" value="1"/>
</dbReference>
<evidence type="ECO:0000256" key="5">
    <source>
        <dbReference type="ARBA" id="ARBA00023242"/>
    </source>
</evidence>
<comment type="caution">
    <text evidence="10">The sequence shown here is derived from an EMBL/GenBank/DDBJ whole genome shotgun (WGS) entry which is preliminary data.</text>
</comment>
<evidence type="ECO:0000259" key="8">
    <source>
        <dbReference type="PROSITE" id="PS50011"/>
    </source>
</evidence>
<keyword evidence="2" id="KW-0479">Metal-binding</keyword>
<dbReference type="STRING" id="1890683.A0A427YQF1"/>
<keyword evidence="4" id="KW-0862">Zinc</keyword>
<dbReference type="AlphaFoldDB" id="A0A427YQF1"/>
<protein>
    <recommendedName>
        <fullName evidence="12">C2H2-type domain-containing protein</fullName>
    </recommendedName>
</protein>
<evidence type="ECO:0000313" key="11">
    <source>
        <dbReference type="Proteomes" id="UP000279259"/>
    </source>
</evidence>
<keyword evidence="5" id="KW-0539">Nucleus</keyword>
<evidence type="ECO:0000256" key="6">
    <source>
        <dbReference type="PROSITE-ProRule" id="PRU00042"/>
    </source>
</evidence>
<keyword evidence="3 6" id="KW-0863">Zinc-finger</keyword>
<reference evidence="10 11" key="1">
    <citation type="submission" date="2018-11" db="EMBL/GenBank/DDBJ databases">
        <title>Genome sequence of Saitozyma podzolica DSM 27192.</title>
        <authorList>
            <person name="Aliyu H."/>
            <person name="Gorte O."/>
            <person name="Ochsenreither K."/>
        </authorList>
    </citation>
    <scope>NUCLEOTIDE SEQUENCE [LARGE SCALE GENOMIC DNA]</scope>
    <source>
        <strain evidence="10 11">DSM 27192</strain>
    </source>
</reference>
<gene>
    <name evidence="10" type="ORF">EHS25_007644</name>
</gene>
<dbReference type="PROSITE" id="PS00028">
    <property type="entry name" value="ZINC_FINGER_C2H2_1"/>
    <property type="match status" value="1"/>
</dbReference>
<name>A0A427YQF1_9TREE</name>
<feature type="domain" description="Protein kinase" evidence="8">
    <location>
        <begin position="93"/>
        <end position="436"/>
    </location>
</feature>
<evidence type="ECO:0000256" key="2">
    <source>
        <dbReference type="ARBA" id="ARBA00022723"/>
    </source>
</evidence>
<dbReference type="GO" id="GO:0005634">
    <property type="term" value="C:nucleus"/>
    <property type="evidence" value="ECO:0007669"/>
    <property type="project" value="UniProtKB-SubCell"/>
</dbReference>
<evidence type="ECO:0008006" key="12">
    <source>
        <dbReference type="Google" id="ProtNLM"/>
    </source>
</evidence>
<proteinExistence type="predicted"/>
<evidence type="ECO:0000256" key="7">
    <source>
        <dbReference type="SAM" id="MobiDB-lite"/>
    </source>
</evidence>
<dbReference type="GO" id="GO:0005524">
    <property type="term" value="F:ATP binding"/>
    <property type="evidence" value="ECO:0007669"/>
    <property type="project" value="InterPro"/>
</dbReference>
<feature type="region of interest" description="Disordered" evidence="7">
    <location>
        <begin position="258"/>
        <end position="277"/>
    </location>
</feature>
<dbReference type="EMBL" id="RSCD01000004">
    <property type="protein sequence ID" value="RSH93290.1"/>
    <property type="molecule type" value="Genomic_DNA"/>
</dbReference>
<sequence>MGRKKKTQVFVLKPWCWYCEREFEDEKVLLQHQKSKHFKCQLCPRKLHTAGGLMVHSQQVHKCDPEPLTNTLPGRDGYDIEIFGMEGVPTNALAEWKARKEGEAGTAALAAAAAAKRPRHSYTVIPEADLAATLAQHKMLMASRTNVSMPRFENPAAFNYGGAPPPFSNPPFSNFPPGFPMPPPTFAPGAPPPTMPPQFRPPFPPAGMPHFAGSSPLPPGVTPPLPGAASPLPPFRPPTFVPQQPQVALVEVQPPKDGVIWPDTTASPAEKRAQQPRYRYVSPTPGEAAPDAALGAIGSEAELTRKRKAAADFLDIKPHNFLVLPDRRLLLTDFGSAAELDLHIKHLPRHQCSVPVGTPDYIAPEILRMAEDALVHLARSCHSRDQPSTRDQGYGSDVDWWSLGATLFEMAVGIAPFWADSISETYELITNFQVRL</sequence>
<keyword evidence="11" id="KW-1185">Reference proteome</keyword>
<feature type="domain" description="C2H2-type" evidence="9">
    <location>
        <begin position="38"/>
        <end position="66"/>
    </location>
</feature>
<dbReference type="InterPro" id="IPR011009">
    <property type="entry name" value="Kinase-like_dom_sf"/>
</dbReference>
<dbReference type="Gene3D" id="1.10.510.10">
    <property type="entry name" value="Transferase(Phosphotransferase) domain 1"/>
    <property type="match status" value="1"/>
</dbReference>
<evidence type="ECO:0000256" key="1">
    <source>
        <dbReference type="ARBA" id="ARBA00004123"/>
    </source>
</evidence>
<evidence type="ECO:0000256" key="4">
    <source>
        <dbReference type="ARBA" id="ARBA00022833"/>
    </source>
</evidence>
<dbReference type="PROSITE" id="PS50157">
    <property type="entry name" value="ZINC_FINGER_C2H2_2"/>
    <property type="match status" value="1"/>
</dbReference>
<evidence type="ECO:0000259" key="9">
    <source>
        <dbReference type="PROSITE" id="PS50157"/>
    </source>
</evidence>
<accession>A0A427YQF1</accession>
<dbReference type="Proteomes" id="UP000279259">
    <property type="component" value="Unassembled WGS sequence"/>
</dbReference>
<dbReference type="SMART" id="SM00355">
    <property type="entry name" value="ZnF_C2H2"/>
    <property type="match status" value="2"/>
</dbReference>
<evidence type="ECO:0000256" key="3">
    <source>
        <dbReference type="ARBA" id="ARBA00022771"/>
    </source>
</evidence>
<comment type="subcellular location">
    <subcellularLocation>
        <location evidence="1">Nucleus</location>
    </subcellularLocation>
</comment>
<dbReference type="InterPro" id="IPR013087">
    <property type="entry name" value="Znf_C2H2_type"/>
</dbReference>
<dbReference type="InterPro" id="IPR000719">
    <property type="entry name" value="Prot_kinase_dom"/>
</dbReference>
<dbReference type="CDD" id="cd20908">
    <property type="entry name" value="SUF4-like"/>
    <property type="match status" value="1"/>
</dbReference>
<dbReference type="SMART" id="SM00220">
    <property type="entry name" value="S_TKc"/>
    <property type="match status" value="1"/>
</dbReference>
<evidence type="ECO:0000313" key="10">
    <source>
        <dbReference type="EMBL" id="RSH93290.1"/>
    </source>
</evidence>